<accession>A0A922IBE8</accession>
<dbReference type="EMBL" id="ASGP02000001">
    <property type="protein sequence ID" value="KAH9527181.1"/>
    <property type="molecule type" value="Genomic_DNA"/>
</dbReference>
<name>A0A922IBE8_DERFA</name>
<proteinExistence type="predicted"/>
<dbReference type="AlphaFoldDB" id="A0A922IBE8"/>
<gene>
    <name evidence="1" type="ORF">DERF_001217</name>
</gene>
<organism evidence="1 2">
    <name type="scientific">Dermatophagoides farinae</name>
    <name type="common">American house dust mite</name>
    <dbReference type="NCBI Taxonomy" id="6954"/>
    <lineage>
        <taxon>Eukaryota</taxon>
        <taxon>Metazoa</taxon>
        <taxon>Ecdysozoa</taxon>
        <taxon>Arthropoda</taxon>
        <taxon>Chelicerata</taxon>
        <taxon>Arachnida</taxon>
        <taxon>Acari</taxon>
        <taxon>Acariformes</taxon>
        <taxon>Sarcoptiformes</taxon>
        <taxon>Astigmata</taxon>
        <taxon>Psoroptidia</taxon>
        <taxon>Analgoidea</taxon>
        <taxon>Pyroglyphidae</taxon>
        <taxon>Dermatophagoidinae</taxon>
        <taxon>Dermatophagoides</taxon>
    </lineage>
</organism>
<reference evidence="1" key="1">
    <citation type="submission" date="2013-05" db="EMBL/GenBank/DDBJ databases">
        <authorList>
            <person name="Yim A.K.Y."/>
            <person name="Chan T.F."/>
            <person name="Ji K.M."/>
            <person name="Liu X.Y."/>
            <person name="Zhou J.W."/>
            <person name="Li R.Q."/>
            <person name="Yang K.Y."/>
            <person name="Li J."/>
            <person name="Li M."/>
            <person name="Law P.T.W."/>
            <person name="Wu Y.L."/>
            <person name="Cai Z.L."/>
            <person name="Qin H."/>
            <person name="Bao Y."/>
            <person name="Leung R.K.K."/>
            <person name="Ng P.K.S."/>
            <person name="Zou J."/>
            <person name="Zhong X.J."/>
            <person name="Ran P.X."/>
            <person name="Zhong N.S."/>
            <person name="Liu Z.G."/>
            <person name="Tsui S.K.W."/>
        </authorList>
    </citation>
    <scope>NUCLEOTIDE SEQUENCE</scope>
    <source>
        <strain evidence="1">Derf</strain>
        <tissue evidence="1">Whole organism</tissue>
    </source>
</reference>
<protein>
    <submittedName>
        <fullName evidence="1">Uncharacterized protein</fullName>
    </submittedName>
</protein>
<dbReference type="Proteomes" id="UP000790347">
    <property type="component" value="Unassembled WGS sequence"/>
</dbReference>
<evidence type="ECO:0000313" key="2">
    <source>
        <dbReference type="Proteomes" id="UP000790347"/>
    </source>
</evidence>
<comment type="caution">
    <text evidence="1">The sequence shown here is derived from an EMBL/GenBank/DDBJ whole genome shotgun (WGS) entry which is preliminary data.</text>
</comment>
<evidence type="ECO:0000313" key="1">
    <source>
        <dbReference type="EMBL" id="KAH9527181.1"/>
    </source>
</evidence>
<sequence length="32" mass="3544">MLEEILVSITSVPPLQSSVTKIPFIPISIIDY</sequence>
<reference evidence="1" key="2">
    <citation type="journal article" date="2022" name="Res Sq">
        <title>Comparative Genomics Reveals Insights into the Divergent Evolution of Astigmatic Mites and Household Pest Adaptations.</title>
        <authorList>
            <person name="Xiong Q."/>
            <person name="Wan A.T.-Y."/>
            <person name="Liu X.-Y."/>
            <person name="Fung C.S.-H."/>
            <person name="Xiao X."/>
            <person name="Malainual N."/>
            <person name="Hou J."/>
            <person name="Wang L."/>
            <person name="Wang M."/>
            <person name="Yang K."/>
            <person name="Cui Y."/>
            <person name="Leung E."/>
            <person name="Nong W."/>
            <person name="Shin S.-K."/>
            <person name="Au S."/>
            <person name="Jeong K.Y."/>
            <person name="Chew F.T."/>
            <person name="Hui J."/>
            <person name="Leung T.F."/>
            <person name="Tungtrongchitr A."/>
            <person name="Zhong N."/>
            <person name="Liu Z."/>
            <person name="Tsui S."/>
        </authorList>
    </citation>
    <scope>NUCLEOTIDE SEQUENCE</scope>
    <source>
        <strain evidence="1">Derf</strain>
        <tissue evidence="1">Whole organism</tissue>
    </source>
</reference>
<keyword evidence="2" id="KW-1185">Reference proteome</keyword>